<keyword evidence="5 6" id="KW-0472">Membrane</keyword>
<comment type="subcellular location">
    <subcellularLocation>
        <location evidence="1">Membrane</location>
        <topology evidence="1">Multi-pass membrane protein</topology>
    </subcellularLocation>
</comment>
<dbReference type="PANTHER" id="PTHR10165">
    <property type="entry name" value="LIPID PHOSPHATE PHOSPHATASE"/>
    <property type="match status" value="1"/>
</dbReference>
<evidence type="ECO:0000256" key="4">
    <source>
        <dbReference type="ARBA" id="ARBA00022989"/>
    </source>
</evidence>
<comment type="similarity">
    <text evidence="2">Belongs to the PA-phosphatase related phosphoesterase family.</text>
</comment>
<feature type="transmembrane region" description="Helical" evidence="6">
    <location>
        <begin position="196"/>
        <end position="219"/>
    </location>
</feature>
<dbReference type="Pfam" id="PF01569">
    <property type="entry name" value="PAP2"/>
    <property type="match status" value="2"/>
</dbReference>
<keyword evidence="8" id="KW-1185">Reference proteome</keyword>
<feature type="transmembrane region" description="Helical" evidence="6">
    <location>
        <begin position="271"/>
        <end position="293"/>
    </location>
</feature>
<keyword evidence="3 6" id="KW-0812">Transmembrane</keyword>
<organism evidence="8 9">
    <name type="scientific">Saccoglossus kowalevskii</name>
    <name type="common">Acorn worm</name>
    <dbReference type="NCBI Taxonomy" id="10224"/>
    <lineage>
        <taxon>Eukaryota</taxon>
        <taxon>Metazoa</taxon>
        <taxon>Hemichordata</taxon>
        <taxon>Enteropneusta</taxon>
        <taxon>Harrimaniidae</taxon>
        <taxon>Saccoglossus</taxon>
    </lineage>
</organism>
<accession>A0ABM0H0N5</accession>
<gene>
    <name evidence="9" type="primary">LOC100369006</name>
</gene>
<dbReference type="Proteomes" id="UP000694865">
    <property type="component" value="Unplaced"/>
</dbReference>
<reference evidence="9" key="1">
    <citation type="submission" date="2025-08" db="UniProtKB">
        <authorList>
            <consortium name="RefSeq"/>
        </authorList>
    </citation>
    <scope>IDENTIFICATION</scope>
    <source>
        <tissue evidence="9">Testes</tissue>
    </source>
</reference>
<proteinExistence type="inferred from homology"/>
<dbReference type="SMART" id="SM00014">
    <property type="entry name" value="acidPPc"/>
    <property type="match status" value="2"/>
</dbReference>
<dbReference type="InterPro" id="IPR043216">
    <property type="entry name" value="PAP-like"/>
</dbReference>
<evidence type="ECO:0000313" key="8">
    <source>
        <dbReference type="Proteomes" id="UP000694865"/>
    </source>
</evidence>
<name>A0ABM0H0N5_SACKO</name>
<feature type="domain" description="Phosphatidic acid phosphatase type 2/haloperoxidase" evidence="7">
    <location>
        <begin position="77"/>
        <end position="218"/>
    </location>
</feature>
<evidence type="ECO:0000313" key="9">
    <source>
        <dbReference type="RefSeq" id="XP_002741595.2"/>
    </source>
</evidence>
<feature type="transmembrane region" description="Helical" evidence="6">
    <location>
        <begin position="451"/>
        <end position="468"/>
    </location>
</feature>
<evidence type="ECO:0000256" key="5">
    <source>
        <dbReference type="ARBA" id="ARBA00023136"/>
    </source>
</evidence>
<dbReference type="InterPro" id="IPR036938">
    <property type="entry name" value="PAP2/HPO_sf"/>
</dbReference>
<dbReference type="PANTHER" id="PTHR10165:SF103">
    <property type="entry name" value="PHOSPHOLIPID PHOSPHATASE HOMOLOG 1.2 HOMOLOG"/>
    <property type="match status" value="1"/>
</dbReference>
<feature type="transmembrane region" description="Helical" evidence="6">
    <location>
        <begin position="501"/>
        <end position="522"/>
    </location>
</feature>
<protein>
    <submittedName>
        <fullName evidence="9">PA-phosphatase related-family protein DDB_G0271516-like</fullName>
    </submittedName>
</protein>
<feature type="domain" description="Phosphatidic acid phosphatase type 2/haloperoxidase" evidence="7">
    <location>
        <begin position="378"/>
        <end position="519"/>
    </location>
</feature>
<dbReference type="RefSeq" id="XP_002741595.2">
    <property type="nucleotide sequence ID" value="XM_002741549.2"/>
</dbReference>
<dbReference type="CDD" id="cd03384">
    <property type="entry name" value="PAP2_wunen"/>
    <property type="match status" value="2"/>
</dbReference>
<feature type="transmembrane region" description="Helical" evidence="6">
    <location>
        <begin position="324"/>
        <end position="349"/>
    </location>
</feature>
<evidence type="ECO:0000256" key="1">
    <source>
        <dbReference type="ARBA" id="ARBA00004141"/>
    </source>
</evidence>
<sequence>MAEGKDVPVFTVFLDIFIFLIVEASFLVPYYLNLDLLPTRHRGFTCDDASIQHPKYNQTVPELYVLIGTFAIIIFMIGLYVFGAGMSFIFVLLTKKMVGKLRPNFMALCQPDFSKINCTDGLILDFTCLGDSAEAEDARQSFPSGHASTSFYCLTFIVIYIEARLIWRGSRLLKTLLQIVCLLVATFISLSRVYDFYHSLGDVIGGAVLGVGIAILMAYHVSSLFGKKSTGIEFEDKKQDTSVEMYNYVVSNRSTVPAWNEYTMMARDIRIYNVVIDIVIFVITVAVLVLFYLCIFDVVPLRFGFYCDDPDIRYPYLGDTVSELMLVVCVLLPPVAVFIIGEVLFYFLRTRRIERRRHRCWPFKLTINPLLVRIYQIVALYFFGETLNAIFTLLGKRLGGQLRPHFLATCVPDYSLFNCSDVMITGDVCTGNSKDIQDAIQSFPSGHASTSFYSMMFLAIYIQARLLWRSARLVKPFLQVVCLFVASFCALSRIYDRRHHPIDVLAGTALGITIAVFLTYAVSDLFKKKQKFALDKEEEEEDNEMKYYRTYYQQHKRNRRYEEERYL</sequence>
<dbReference type="InterPro" id="IPR000326">
    <property type="entry name" value="PAP2/HPO"/>
</dbReference>
<feature type="transmembrane region" description="Helical" evidence="6">
    <location>
        <begin position="172"/>
        <end position="190"/>
    </location>
</feature>
<evidence type="ECO:0000256" key="6">
    <source>
        <dbReference type="SAM" id="Phobius"/>
    </source>
</evidence>
<keyword evidence="4 6" id="KW-1133">Transmembrane helix</keyword>
<feature type="transmembrane region" description="Helical" evidence="6">
    <location>
        <begin position="63"/>
        <end position="93"/>
    </location>
</feature>
<dbReference type="Gene3D" id="1.20.144.10">
    <property type="entry name" value="Phosphatidic acid phosphatase type 2/haloperoxidase"/>
    <property type="match status" value="2"/>
</dbReference>
<evidence type="ECO:0000256" key="3">
    <source>
        <dbReference type="ARBA" id="ARBA00022692"/>
    </source>
</evidence>
<feature type="transmembrane region" description="Helical" evidence="6">
    <location>
        <begin position="477"/>
        <end position="495"/>
    </location>
</feature>
<feature type="transmembrane region" description="Helical" evidence="6">
    <location>
        <begin position="12"/>
        <end position="32"/>
    </location>
</feature>
<feature type="transmembrane region" description="Helical" evidence="6">
    <location>
        <begin position="370"/>
        <end position="394"/>
    </location>
</feature>
<evidence type="ECO:0000259" key="7">
    <source>
        <dbReference type="SMART" id="SM00014"/>
    </source>
</evidence>
<dbReference type="GeneID" id="100369006"/>
<dbReference type="SUPFAM" id="SSF48317">
    <property type="entry name" value="Acid phosphatase/Vanadium-dependent haloperoxidase"/>
    <property type="match status" value="2"/>
</dbReference>
<evidence type="ECO:0000256" key="2">
    <source>
        <dbReference type="ARBA" id="ARBA00008816"/>
    </source>
</evidence>